<keyword evidence="3 7" id="KW-0812">Transmembrane</keyword>
<feature type="transmembrane region" description="Helical" evidence="7">
    <location>
        <begin position="416"/>
        <end position="436"/>
    </location>
</feature>
<evidence type="ECO:0000313" key="9">
    <source>
        <dbReference type="EMBL" id="KAL1593174.1"/>
    </source>
</evidence>
<feature type="transmembrane region" description="Helical" evidence="7">
    <location>
        <begin position="483"/>
        <end position="504"/>
    </location>
</feature>
<name>A0ABR3QMN5_9PLEO</name>
<dbReference type="PROSITE" id="PS00216">
    <property type="entry name" value="SUGAR_TRANSPORT_1"/>
    <property type="match status" value="1"/>
</dbReference>
<dbReference type="PROSITE" id="PS00217">
    <property type="entry name" value="SUGAR_TRANSPORT_2"/>
    <property type="match status" value="1"/>
</dbReference>
<dbReference type="EMBL" id="JAKJXO020000019">
    <property type="protein sequence ID" value="KAL1593174.1"/>
    <property type="molecule type" value="Genomic_DNA"/>
</dbReference>
<protein>
    <recommendedName>
        <fullName evidence="8">Major facilitator superfamily (MFS) profile domain-containing protein</fullName>
    </recommendedName>
</protein>
<feature type="transmembrane region" description="Helical" evidence="7">
    <location>
        <begin position="135"/>
        <end position="160"/>
    </location>
</feature>
<keyword evidence="10" id="KW-1185">Reference proteome</keyword>
<feature type="region of interest" description="Disordered" evidence="6">
    <location>
        <begin position="1"/>
        <end position="22"/>
    </location>
</feature>
<feature type="transmembrane region" description="Helical" evidence="7">
    <location>
        <begin position="167"/>
        <end position="185"/>
    </location>
</feature>
<feature type="transmembrane region" description="Helical" evidence="7">
    <location>
        <begin position="236"/>
        <end position="256"/>
    </location>
</feature>
<feature type="transmembrane region" description="Helical" evidence="7">
    <location>
        <begin position="387"/>
        <end position="409"/>
    </location>
</feature>
<evidence type="ECO:0000256" key="6">
    <source>
        <dbReference type="SAM" id="MobiDB-lite"/>
    </source>
</evidence>
<evidence type="ECO:0000256" key="7">
    <source>
        <dbReference type="SAM" id="Phobius"/>
    </source>
</evidence>
<feature type="transmembrane region" description="Helical" evidence="7">
    <location>
        <begin position="442"/>
        <end position="462"/>
    </location>
</feature>
<accession>A0ABR3QMN5</accession>
<dbReference type="InterPro" id="IPR020846">
    <property type="entry name" value="MFS_dom"/>
</dbReference>
<dbReference type="Gene3D" id="1.20.1250.20">
    <property type="entry name" value="MFS general substrate transporter like domains"/>
    <property type="match status" value="1"/>
</dbReference>
<evidence type="ECO:0000256" key="2">
    <source>
        <dbReference type="ARBA" id="ARBA00010992"/>
    </source>
</evidence>
<dbReference type="PANTHER" id="PTHR48022">
    <property type="entry name" value="PLASTIDIC GLUCOSE TRANSPORTER 4"/>
    <property type="match status" value="1"/>
</dbReference>
<evidence type="ECO:0000259" key="8">
    <source>
        <dbReference type="PROSITE" id="PS50850"/>
    </source>
</evidence>
<evidence type="ECO:0000256" key="3">
    <source>
        <dbReference type="ARBA" id="ARBA00022692"/>
    </source>
</evidence>
<reference evidence="9 10" key="1">
    <citation type="submission" date="2024-02" db="EMBL/GenBank/DDBJ databases">
        <title>De novo assembly and annotation of 12 fungi associated with fruit tree decline syndrome in Ontario, Canada.</title>
        <authorList>
            <person name="Sulman M."/>
            <person name="Ellouze W."/>
            <person name="Ilyukhin E."/>
        </authorList>
    </citation>
    <scope>NUCLEOTIDE SEQUENCE [LARGE SCALE GENOMIC DNA]</scope>
    <source>
        <strain evidence="9 10">M42-189</strain>
    </source>
</reference>
<dbReference type="InterPro" id="IPR005828">
    <property type="entry name" value="MFS_sugar_transport-like"/>
</dbReference>
<feature type="transmembrane region" description="Helical" evidence="7">
    <location>
        <begin position="80"/>
        <end position="96"/>
    </location>
</feature>
<proteinExistence type="inferred from homology"/>
<comment type="caution">
    <text evidence="9">The sequence shown here is derived from an EMBL/GenBank/DDBJ whole genome shotgun (WGS) entry which is preliminary data.</text>
</comment>
<feature type="transmembrane region" description="Helical" evidence="7">
    <location>
        <begin position="352"/>
        <end position="375"/>
    </location>
</feature>
<dbReference type="PROSITE" id="PS50850">
    <property type="entry name" value="MFS"/>
    <property type="match status" value="1"/>
</dbReference>
<comment type="similarity">
    <text evidence="2">Belongs to the major facilitator superfamily. Sugar transporter (TC 2.A.1.1) family.</text>
</comment>
<dbReference type="PANTHER" id="PTHR48022:SF41">
    <property type="entry name" value="MAJOR FACILITATOR SUPERFAMILY (MFS) PROFILE DOMAIN-CONTAINING PROTEIN"/>
    <property type="match status" value="1"/>
</dbReference>
<keyword evidence="5 7" id="KW-0472">Membrane</keyword>
<feature type="transmembrane region" description="Helical" evidence="7">
    <location>
        <begin position="262"/>
        <end position="285"/>
    </location>
</feature>
<sequence length="576" mass="63204">MTGRFSRLPSNDAEGRYYQNRQSLDLTEPVSYDDFRRQSDSDSIKSLIQRDDAAFDEPIEKEKENNSAPLRESLKQYSTLVWWMLAMSTAILYGGYDSAVLGTLNAVPAYQRDFGEWTHSPEKDDPNHWEDVIPVFWLSIWDGIGPLGGIAGSALGGWLLDRWGRRFCLMMGSIIGIGAILILFLANTPESKDGKRVMILMGKVIQGFGLGIIKIETFTYMSEVVPVSLKGAVMSLVPIMTLLGQLIGAVIIFVVSSSDKSSAYMIALGSQWAVAIPPLILAWFLPESPAFLLKQKMDSQGALKSFERLLGPKNNPRAALNKLQKTLDEEAKNSVRLSYLDCFNAANRRRTFIVMFAGSIEFFFGLTLLSSVSYFLQQLGMDASKSILFLIAGIVVGLIANMGSTWTVTHIGRRKLTVTTLLITAGLWAVMGFAGIKQLEFTPWLAGGLCTAVVVVCGLGCWPASYAIMGETSSIRLRSRSQALGSLSGSLTTILMNTVLPYFYNPDALNLGAKTGFLLTALAGIGALLTYFFVPELKGRSALEIDHLFAKKVRSIGSTKWRDAEVEELPLTTAQV</sequence>
<dbReference type="InterPro" id="IPR036259">
    <property type="entry name" value="MFS_trans_sf"/>
</dbReference>
<evidence type="ECO:0000256" key="1">
    <source>
        <dbReference type="ARBA" id="ARBA00004141"/>
    </source>
</evidence>
<dbReference type="Pfam" id="PF00083">
    <property type="entry name" value="Sugar_tr"/>
    <property type="match status" value="1"/>
</dbReference>
<dbReference type="Proteomes" id="UP001521785">
    <property type="component" value="Unassembled WGS sequence"/>
</dbReference>
<feature type="transmembrane region" description="Helical" evidence="7">
    <location>
        <begin position="516"/>
        <end position="534"/>
    </location>
</feature>
<feature type="domain" description="Major facilitator superfamily (MFS) profile" evidence="8">
    <location>
        <begin position="83"/>
        <end position="538"/>
    </location>
</feature>
<gene>
    <name evidence="9" type="ORF">SLS60_010782</name>
</gene>
<comment type="subcellular location">
    <subcellularLocation>
        <location evidence="1">Membrane</location>
        <topology evidence="1">Multi-pass membrane protein</topology>
    </subcellularLocation>
</comment>
<dbReference type="InterPro" id="IPR005829">
    <property type="entry name" value="Sugar_transporter_CS"/>
</dbReference>
<dbReference type="InterPro" id="IPR050360">
    <property type="entry name" value="MFS_Sugar_Transporters"/>
</dbReference>
<organism evidence="9 10">
    <name type="scientific">Paraconiothyrium brasiliense</name>
    <dbReference type="NCBI Taxonomy" id="300254"/>
    <lineage>
        <taxon>Eukaryota</taxon>
        <taxon>Fungi</taxon>
        <taxon>Dikarya</taxon>
        <taxon>Ascomycota</taxon>
        <taxon>Pezizomycotina</taxon>
        <taxon>Dothideomycetes</taxon>
        <taxon>Pleosporomycetidae</taxon>
        <taxon>Pleosporales</taxon>
        <taxon>Massarineae</taxon>
        <taxon>Didymosphaeriaceae</taxon>
        <taxon>Paraconiothyrium</taxon>
    </lineage>
</organism>
<keyword evidence="4 7" id="KW-1133">Transmembrane helix</keyword>
<dbReference type="SUPFAM" id="SSF103473">
    <property type="entry name" value="MFS general substrate transporter"/>
    <property type="match status" value="1"/>
</dbReference>
<evidence type="ECO:0000313" key="10">
    <source>
        <dbReference type="Proteomes" id="UP001521785"/>
    </source>
</evidence>
<evidence type="ECO:0000256" key="5">
    <source>
        <dbReference type="ARBA" id="ARBA00023136"/>
    </source>
</evidence>
<evidence type="ECO:0000256" key="4">
    <source>
        <dbReference type="ARBA" id="ARBA00022989"/>
    </source>
</evidence>
<feature type="transmembrane region" description="Helical" evidence="7">
    <location>
        <begin position="197"/>
        <end position="215"/>
    </location>
</feature>